<dbReference type="PANTHER" id="PTHR43798">
    <property type="entry name" value="MONOACYLGLYCEROL LIPASE"/>
    <property type="match status" value="1"/>
</dbReference>
<dbReference type="PANTHER" id="PTHR43798:SF27">
    <property type="entry name" value="HYDROLASE ALPHA_BETA HYDROLASE FOLD FAMILY"/>
    <property type="match status" value="1"/>
</dbReference>
<dbReference type="RefSeq" id="WP_128554247.1">
    <property type="nucleotide sequence ID" value="NZ_QUAK01000015.1"/>
</dbReference>
<feature type="domain" description="AB hydrolase-1" evidence="2">
    <location>
        <begin position="26"/>
        <end position="245"/>
    </location>
</feature>
<protein>
    <submittedName>
        <fullName evidence="3">Alpha/beta hydrolase</fullName>
    </submittedName>
</protein>
<dbReference type="InterPro" id="IPR050266">
    <property type="entry name" value="AB_hydrolase_sf"/>
</dbReference>
<dbReference type="GO" id="GO:0016020">
    <property type="term" value="C:membrane"/>
    <property type="evidence" value="ECO:0007669"/>
    <property type="project" value="TreeGrafter"/>
</dbReference>
<dbReference type="OrthoDB" id="63519at2"/>
<evidence type="ECO:0000313" key="3">
    <source>
        <dbReference type="EMBL" id="RFU88210.1"/>
    </source>
</evidence>
<evidence type="ECO:0000259" key="2">
    <source>
        <dbReference type="Pfam" id="PF12697"/>
    </source>
</evidence>
<dbReference type="AlphaFoldDB" id="A0A372MC92"/>
<evidence type="ECO:0000256" key="1">
    <source>
        <dbReference type="SAM" id="MobiDB-lite"/>
    </source>
</evidence>
<dbReference type="Pfam" id="PF12697">
    <property type="entry name" value="Abhydrolase_6"/>
    <property type="match status" value="1"/>
</dbReference>
<accession>A0A372MC92</accession>
<dbReference type="Gene3D" id="3.40.50.1820">
    <property type="entry name" value="alpha/beta hydrolase"/>
    <property type="match status" value="1"/>
</dbReference>
<sequence>MEDISFVHSPDGTPIAHRRTGDGPPVVIVSGALCTASDESPLADELAAQGFTAVAYDRRGRGASGDTGPYAVAREVEDLAAVIEAAGGSAFVYGTSSGAALAFEAAAAGLPVTGVAGYEPPMTTDDDGTPGRLAHSARLQELIASGRHDVAVAHFVSGTGAPAEVIEELRGTEAWAGWVALAPSIGYDYAVLGDSLVPVDRMARITVPLLVMNGTKSFDFMVPAAELIARTAPRGRHRLLEGQTHEVDPAVLAPVLCEFALG</sequence>
<dbReference type="InterPro" id="IPR029058">
    <property type="entry name" value="AB_hydrolase_fold"/>
</dbReference>
<dbReference type="Proteomes" id="UP000263094">
    <property type="component" value="Unassembled WGS sequence"/>
</dbReference>
<dbReference type="EMBL" id="QUAK01000015">
    <property type="protein sequence ID" value="RFU88210.1"/>
    <property type="molecule type" value="Genomic_DNA"/>
</dbReference>
<organism evidence="3 4">
    <name type="scientific">Streptomyces triticagri</name>
    <dbReference type="NCBI Taxonomy" id="2293568"/>
    <lineage>
        <taxon>Bacteria</taxon>
        <taxon>Bacillati</taxon>
        <taxon>Actinomycetota</taxon>
        <taxon>Actinomycetes</taxon>
        <taxon>Kitasatosporales</taxon>
        <taxon>Streptomycetaceae</taxon>
        <taxon>Streptomyces</taxon>
    </lineage>
</organism>
<comment type="caution">
    <text evidence="3">The sequence shown here is derived from an EMBL/GenBank/DDBJ whole genome shotgun (WGS) entry which is preliminary data.</text>
</comment>
<reference evidence="3 4" key="1">
    <citation type="submission" date="2018-08" db="EMBL/GenBank/DDBJ databases">
        <title>Isolation, diversity and antifungal activity of Actinobacteria from wheat.</title>
        <authorList>
            <person name="Han C."/>
        </authorList>
    </citation>
    <scope>NUCLEOTIDE SEQUENCE [LARGE SCALE GENOMIC DNA]</scope>
    <source>
        <strain evidence="3 4">NEAU-YY421</strain>
    </source>
</reference>
<dbReference type="GO" id="GO:0016787">
    <property type="term" value="F:hydrolase activity"/>
    <property type="evidence" value="ECO:0007669"/>
    <property type="project" value="UniProtKB-KW"/>
</dbReference>
<name>A0A372MC92_9ACTN</name>
<dbReference type="SUPFAM" id="SSF53474">
    <property type="entry name" value="alpha/beta-Hydrolases"/>
    <property type="match status" value="1"/>
</dbReference>
<gene>
    <name evidence="3" type="ORF">DY218_02685</name>
</gene>
<keyword evidence="4" id="KW-1185">Reference proteome</keyword>
<keyword evidence="3" id="KW-0378">Hydrolase</keyword>
<dbReference type="InterPro" id="IPR000073">
    <property type="entry name" value="AB_hydrolase_1"/>
</dbReference>
<proteinExistence type="predicted"/>
<feature type="region of interest" description="Disordered" evidence="1">
    <location>
        <begin position="1"/>
        <end position="21"/>
    </location>
</feature>
<evidence type="ECO:0000313" key="4">
    <source>
        <dbReference type="Proteomes" id="UP000263094"/>
    </source>
</evidence>